<accession>A0A0G1N8W9</accession>
<gene>
    <name evidence="2" type="ORF">UW78_C0031G0005</name>
</gene>
<dbReference type="AlphaFoldDB" id="A0A0G1N8W9"/>
<protein>
    <submittedName>
        <fullName evidence="2">Uncharacterized protein</fullName>
    </submittedName>
</protein>
<organism evidence="2 3">
    <name type="scientific">Candidatus Azambacteria bacterium GW2011_GWA1_44_9</name>
    <dbReference type="NCBI Taxonomy" id="1618610"/>
    <lineage>
        <taxon>Bacteria</taxon>
        <taxon>Candidatus Azamiibacteriota</taxon>
    </lineage>
</organism>
<feature type="transmembrane region" description="Helical" evidence="1">
    <location>
        <begin position="74"/>
        <end position="94"/>
    </location>
</feature>
<dbReference type="EMBL" id="LCJQ01000031">
    <property type="protein sequence ID" value="KKT80619.1"/>
    <property type="molecule type" value="Genomic_DNA"/>
</dbReference>
<keyword evidence="1" id="KW-0812">Transmembrane</keyword>
<keyword evidence="1" id="KW-1133">Transmembrane helix</keyword>
<comment type="caution">
    <text evidence="2">The sequence shown here is derived from an EMBL/GenBank/DDBJ whole genome shotgun (WGS) entry which is preliminary data.</text>
</comment>
<evidence type="ECO:0000256" key="1">
    <source>
        <dbReference type="SAM" id="Phobius"/>
    </source>
</evidence>
<proteinExistence type="predicted"/>
<feature type="transmembrane region" description="Helical" evidence="1">
    <location>
        <begin position="26"/>
        <end position="53"/>
    </location>
</feature>
<name>A0A0G1N8W9_9BACT</name>
<evidence type="ECO:0000313" key="3">
    <source>
        <dbReference type="Proteomes" id="UP000034595"/>
    </source>
</evidence>
<dbReference type="Proteomes" id="UP000034595">
    <property type="component" value="Unassembled WGS sequence"/>
</dbReference>
<keyword evidence="1" id="KW-0472">Membrane</keyword>
<sequence length="112" mass="11954">MNLAQLGTIEPPPTIPTVDPGGESSFVAGIVSAGLQLLLIIAFIVALIWTILAGYRFITSGSDEKAVGSAWAQIYWGLIGMVVVLAAFAIMRLVETFFGVDIISDTFLLPQR</sequence>
<evidence type="ECO:0000313" key="2">
    <source>
        <dbReference type="EMBL" id="KKT80619.1"/>
    </source>
</evidence>
<reference evidence="2 3" key="1">
    <citation type="journal article" date="2015" name="Nature">
        <title>rRNA introns, odd ribosomes, and small enigmatic genomes across a large radiation of phyla.</title>
        <authorList>
            <person name="Brown C.T."/>
            <person name="Hug L.A."/>
            <person name="Thomas B.C."/>
            <person name="Sharon I."/>
            <person name="Castelle C.J."/>
            <person name="Singh A."/>
            <person name="Wilkins M.J."/>
            <person name="Williams K.H."/>
            <person name="Banfield J.F."/>
        </authorList>
    </citation>
    <scope>NUCLEOTIDE SEQUENCE [LARGE SCALE GENOMIC DNA]</scope>
</reference>